<dbReference type="InterPro" id="IPR050570">
    <property type="entry name" value="Cell_wall_metabolism_enzyme"/>
</dbReference>
<feature type="transmembrane region" description="Helical" evidence="1">
    <location>
        <begin position="289"/>
        <end position="310"/>
    </location>
</feature>
<dbReference type="PANTHER" id="PTHR21666:SF270">
    <property type="entry name" value="MUREIN HYDROLASE ACTIVATOR ENVC"/>
    <property type="match status" value="1"/>
</dbReference>
<proteinExistence type="predicted"/>
<feature type="transmembrane region" description="Helical" evidence="1">
    <location>
        <begin position="420"/>
        <end position="441"/>
    </location>
</feature>
<evidence type="ECO:0000256" key="1">
    <source>
        <dbReference type="SAM" id="Phobius"/>
    </source>
</evidence>
<feature type="transmembrane region" description="Helical" evidence="1">
    <location>
        <begin position="493"/>
        <end position="516"/>
    </location>
</feature>
<feature type="transmembrane region" description="Helical" evidence="1">
    <location>
        <begin position="260"/>
        <end position="282"/>
    </location>
</feature>
<dbReference type="SUPFAM" id="SSF51261">
    <property type="entry name" value="Duplicated hybrid motif"/>
    <property type="match status" value="1"/>
</dbReference>
<feature type="transmembrane region" description="Helical" evidence="1">
    <location>
        <begin position="388"/>
        <end position="408"/>
    </location>
</feature>
<dbReference type="Gene3D" id="2.70.70.10">
    <property type="entry name" value="Glucose Permease (Domain IIA)"/>
    <property type="match status" value="1"/>
</dbReference>
<dbReference type="Pfam" id="PF01551">
    <property type="entry name" value="Peptidase_M23"/>
    <property type="match status" value="1"/>
</dbReference>
<dbReference type="InterPro" id="IPR016047">
    <property type="entry name" value="M23ase_b-sheet_dom"/>
</dbReference>
<protein>
    <recommendedName>
        <fullName evidence="2">M23ase beta-sheet core domain-containing protein</fullName>
    </recommendedName>
</protein>
<accession>A0A2N3G5Q7</accession>
<dbReference type="InterPro" id="IPR011055">
    <property type="entry name" value="Dup_hybrid_motif"/>
</dbReference>
<evidence type="ECO:0000313" key="3">
    <source>
        <dbReference type="EMBL" id="PKQ27914.1"/>
    </source>
</evidence>
<keyword evidence="1" id="KW-1133">Transmembrane helix</keyword>
<name>A0A2N3G5Q7_9ACTN</name>
<feature type="domain" description="M23ase beta-sheet core" evidence="2">
    <location>
        <begin position="58"/>
        <end position="153"/>
    </location>
</feature>
<keyword evidence="1" id="KW-0812">Transmembrane</keyword>
<keyword evidence="1" id="KW-0472">Membrane</keyword>
<dbReference type="Proteomes" id="UP000233654">
    <property type="component" value="Unassembled WGS sequence"/>
</dbReference>
<dbReference type="PANTHER" id="PTHR21666">
    <property type="entry name" value="PEPTIDASE-RELATED"/>
    <property type="match status" value="1"/>
</dbReference>
<comment type="caution">
    <text evidence="3">The sequence shown here is derived from an EMBL/GenBank/DDBJ whole genome shotgun (WGS) entry which is preliminary data.</text>
</comment>
<dbReference type="GO" id="GO:0004222">
    <property type="term" value="F:metalloendopeptidase activity"/>
    <property type="evidence" value="ECO:0007669"/>
    <property type="project" value="TreeGrafter"/>
</dbReference>
<organism evidence="3 4">
    <name type="scientific">Candidatus Anoxymicrobium japonicum</name>
    <dbReference type="NCBI Taxonomy" id="2013648"/>
    <lineage>
        <taxon>Bacteria</taxon>
        <taxon>Bacillati</taxon>
        <taxon>Actinomycetota</taxon>
        <taxon>Candidatus Geothermincolia</taxon>
        <taxon>Candidatus Geothermincolales</taxon>
        <taxon>Candidatus Anoxymicrobiaceae</taxon>
        <taxon>Candidatus Anoxymicrobium</taxon>
    </lineage>
</organism>
<feature type="transmembrane region" description="Helical" evidence="1">
    <location>
        <begin position="330"/>
        <end position="351"/>
    </location>
</feature>
<reference evidence="3 4" key="1">
    <citation type="journal article" date="2017" name="ISME J.">
        <title>Potential for microbial H2 and metal transformations associated with novel bacteria and archaea in deep terrestrial subsurface sediments.</title>
        <authorList>
            <person name="Hernsdorf A.W."/>
            <person name="Amano Y."/>
            <person name="Miyakawa K."/>
            <person name="Ise K."/>
            <person name="Suzuki Y."/>
            <person name="Anantharaman K."/>
            <person name="Probst A."/>
            <person name="Burstein D."/>
            <person name="Thomas B.C."/>
            <person name="Banfield J.F."/>
        </authorList>
    </citation>
    <scope>NUCLEOTIDE SEQUENCE [LARGE SCALE GENOMIC DNA]</scope>
    <source>
        <strain evidence="3">HGW-Actinobacteria-3</strain>
    </source>
</reference>
<feature type="transmembrane region" description="Helical" evidence="1">
    <location>
        <begin position="461"/>
        <end position="481"/>
    </location>
</feature>
<evidence type="ECO:0000313" key="4">
    <source>
        <dbReference type="Proteomes" id="UP000233654"/>
    </source>
</evidence>
<sequence>MRARFLLWMLAALILLPFLMLESFLPQASARPDSYSWPVQGNVLRGFEKPKGAYGEGGHQGIDIAAPAGATVRAAGDGAVTWVGELPRGKFVTVSHSGGTKTTYLDLDTIAVAIGQAVHRGQAIGTLCGKRDSSSPASHLHFGASLNGSPIDPRVLLDGIESTSYIRLCPVDRPGGAPSGPGRPAESGEQSIWQVVARPIDSAFRLVGDGTGIGWRGVCAAGGWTATGFDRFWDRAAYPVLRKCGQWTEIAAKFCWGNRYFKAIVAGLAAAAVIIVVIVVIVITLPVSVVCGVVAAIAVVVAALVTAIYYTGVHPANFNFADCFFKCLSVGAATAATVISLGSLGAAFSAGWAEMGLIGSLKCAISSGALSAAFEGSVSYLFTGRLSIKRILIAFCVGAVSGPIGKAMKDGIMGSRAVQALTLILSESKIAVGWGAAIVFLKESGNTMSVMVIVLKEGATAFGGKAVYLVFSGAFGTSLHITSSMLSHKPITFSGMFAAFLTGVVMGGIGLTFGGLGLEGMLARFTVFSEGLGLMARRLAGRILSKSMRKALNSGLTAGFKRLFHEKEPGIAKEE</sequence>
<dbReference type="EMBL" id="PHEX01000044">
    <property type="protein sequence ID" value="PKQ27914.1"/>
    <property type="molecule type" value="Genomic_DNA"/>
</dbReference>
<dbReference type="AlphaFoldDB" id="A0A2N3G5Q7"/>
<gene>
    <name evidence="3" type="ORF">CVT63_05535</name>
</gene>
<dbReference type="CDD" id="cd12797">
    <property type="entry name" value="M23_peptidase"/>
    <property type="match status" value="1"/>
</dbReference>
<evidence type="ECO:0000259" key="2">
    <source>
        <dbReference type="Pfam" id="PF01551"/>
    </source>
</evidence>